<dbReference type="SUPFAM" id="SSF56112">
    <property type="entry name" value="Protein kinase-like (PK-like)"/>
    <property type="match status" value="1"/>
</dbReference>
<dbReference type="OrthoDB" id="40902at2759"/>
<dbReference type="Gene3D" id="3.30.200.20">
    <property type="entry name" value="Phosphorylase Kinase, domain 1"/>
    <property type="match status" value="1"/>
</dbReference>
<dbReference type="AlphaFoldDB" id="A0A8K0JTW3"/>
<dbReference type="EMBL" id="KZ308126">
    <property type="protein sequence ID" value="KAG8222204.1"/>
    <property type="molecule type" value="Genomic_DNA"/>
</dbReference>
<comment type="caution">
    <text evidence="3">The sequence shown here is derived from an EMBL/GenBank/DDBJ whole genome shotgun (WGS) entry which is preliminary data.</text>
</comment>
<dbReference type="InterPro" id="IPR011009">
    <property type="entry name" value="Kinase-like_dom_sf"/>
</dbReference>
<sequence length="262" mass="29231">MRLRHPNIVQMREAFETDSELMIVMEMATGGELFERIYLHSHGIVHRDLKPENLLYESDNDGALLKVADFGMSEMMVNGKYSIQCGASGYCAPEVILKKDYGPPVDIWNLGVIIYIILCGLEPFWDDAGDAAVQEKVIKADYSFDTDGWDGVSDSAKDLISKLLQIDPAKRLTAKEALNHPWVCGETTGQEHLEDTQKRLREIHARRKFRAATHAVLATRRALALLSVNGSPKLGKNSKFQVKSEDQNLAKSASQENKKAGD</sequence>
<evidence type="ECO:0000313" key="4">
    <source>
        <dbReference type="Proteomes" id="UP000792457"/>
    </source>
</evidence>
<name>A0A8K0JTW3_LADFU</name>
<dbReference type="PROSITE" id="PS50011">
    <property type="entry name" value="PROTEIN_KINASE_DOM"/>
    <property type="match status" value="1"/>
</dbReference>
<accession>A0A8K0JTW3</accession>
<dbReference type="PANTHER" id="PTHR24347">
    <property type="entry name" value="SERINE/THREONINE-PROTEIN KINASE"/>
    <property type="match status" value="1"/>
</dbReference>
<reference evidence="3" key="2">
    <citation type="submission" date="2017-10" db="EMBL/GenBank/DDBJ databases">
        <title>Ladona fulva Genome sequencing and assembly.</title>
        <authorList>
            <person name="Murali S."/>
            <person name="Richards S."/>
            <person name="Bandaranaike D."/>
            <person name="Bellair M."/>
            <person name="Blankenburg K."/>
            <person name="Chao H."/>
            <person name="Dinh H."/>
            <person name="Doddapaneni H."/>
            <person name="Dugan-Rocha S."/>
            <person name="Elkadiri S."/>
            <person name="Gnanaolivu R."/>
            <person name="Hernandez B."/>
            <person name="Skinner E."/>
            <person name="Javaid M."/>
            <person name="Lee S."/>
            <person name="Li M."/>
            <person name="Ming W."/>
            <person name="Munidasa M."/>
            <person name="Muniz J."/>
            <person name="Nguyen L."/>
            <person name="Hughes D."/>
            <person name="Osuji N."/>
            <person name="Pu L.-L."/>
            <person name="Puazo M."/>
            <person name="Qu C."/>
            <person name="Quiroz J."/>
            <person name="Raj R."/>
            <person name="Weissenberger G."/>
            <person name="Xin Y."/>
            <person name="Zou X."/>
            <person name="Han Y."/>
            <person name="Worley K."/>
            <person name="Muzny D."/>
            <person name="Gibbs R."/>
        </authorList>
    </citation>
    <scope>NUCLEOTIDE SEQUENCE</scope>
    <source>
        <strain evidence="3">Sampled in the wild</strain>
    </source>
</reference>
<dbReference type="GO" id="GO:0004672">
    <property type="term" value="F:protein kinase activity"/>
    <property type="evidence" value="ECO:0007669"/>
    <property type="project" value="InterPro"/>
</dbReference>
<feature type="domain" description="Protein kinase" evidence="2">
    <location>
        <begin position="1"/>
        <end position="183"/>
    </location>
</feature>
<dbReference type="Proteomes" id="UP000792457">
    <property type="component" value="Unassembled WGS sequence"/>
</dbReference>
<dbReference type="PROSITE" id="PS00108">
    <property type="entry name" value="PROTEIN_KINASE_ST"/>
    <property type="match status" value="1"/>
</dbReference>
<organism evidence="3 4">
    <name type="scientific">Ladona fulva</name>
    <name type="common">Scarce chaser dragonfly</name>
    <name type="synonym">Libellula fulva</name>
    <dbReference type="NCBI Taxonomy" id="123851"/>
    <lineage>
        <taxon>Eukaryota</taxon>
        <taxon>Metazoa</taxon>
        <taxon>Ecdysozoa</taxon>
        <taxon>Arthropoda</taxon>
        <taxon>Hexapoda</taxon>
        <taxon>Insecta</taxon>
        <taxon>Pterygota</taxon>
        <taxon>Palaeoptera</taxon>
        <taxon>Odonata</taxon>
        <taxon>Epiprocta</taxon>
        <taxon>Anisoptera</taxon>
        <taxon>Libelluloidea</taxon>
        <taxon>Libellulidae</taxon>
        <taxon>Ladona</taxon>
    </lineage>
</organism>
<evidence type="ECO:0000256" key="1">
    <source>
        <dbReference type="SAM" id="MobiDB-lite"/>
    </source>
</evidence>
<dbReference type="Gene3D" id="1.10.510.10">
    <property type="entry name" value="Transferase(Phosphotransferase) domain 1"/>
    <property type="match status" value="1"/>
</dbReference>
<dbReference type="Pfam" id="PF00069">
    <property type="entry name" value="Pkinase"/>
    <property type="match status" value="1"/>
</dbReference>
<keyword evidence="4" id="KW-1185">Reference proteome</keyword>
<gene>
    <name evidence="3" type="ORF">J437_LFUL001296</name>
</gene>
<reference evidence="3" key="1">
    <citation type="submission" date="2013-04" db="EMBL/GenBank/DDBJ databases">
        <authorList>
            <person name="Qu J."/>
            <person name="Murali S.C."/>
            <person name="Bandaranaike D."/>
            <person name="Bellair M."/>
            <person name="Blankenburg K."/>
            <person name="Chao H."/>
            <person name="Dinh H."/>
            <person name="Doddapaneni H."/>
            <person name="Downs B."/>
            <person name="Dugan-Rocha S."/>
            <person name="Elkadiri S."/>
            <person name="Gnanaolivu R.D."/>
            <person name="Hernandez B."/>
            <person name="Javaid M."/>
            <person name="Jayaseelan J.C."/>
            <person name="Lee S."/>
            <person name="Li M."/>
            <person name="Ming W."/>
            <person name="Munidasa M."/>
            <person name="Muniz J."/>
            <person name="Nguyen L."/>
            <person name="Ongeri F."/>
            <person name="Osuji N."/>
            <person name="Pu L.-L."/>
            <person name="Puazo M."/>
            <person name="Qu C."/>
            <person name="Quiroz J."/>
            <person name="Raj R."/>
            <person name="Weissenberger G."/>
            <person name="Xin Y."/>
            <person name="Zou X."/>
            <person name="Han Y."/>
            <person name="Richards S."/>
            <person name="Worley K."/>
            <person name="Muzny D."/>
            <person name="Gibbs R."/>
        </authorList>
    </citation>
    <scope>NUCLEOTIDE SEQUENCE</scope>
    <source>
        <strain evidence="3">Sampled in the wild</strain>
    </source>
</reference>
<dbReference type="InterPro" id="IPR000719">
    <property type="entry name" value="Prot_kinase_dom"/>
</dbReference>
<dbReference type="GO" id="GO:0005524">
    <property type="term" value="F:ATP binding"/>
    <property type="evidence" value="ECO:0007669"/>
    <property type="project" value="InterPro"/>
</dbReference>
<protein>
    <recommendedName>
        <fullName evidence="2">Protein kinase domain-containing protein</fullName>
    </recommendedName>
</protein>
<feature type="region of interest" description="Disordered" evidence="1">
    <location>
        <begin position="230"/>
        <end position="262"/>
    </location>
</feature>
<dbReference type="InterPro" id="IPR008271">
    <property type="entry name" value="Ser/Thr_kinase_AS"/>
</dbReference>
<dbReference type="SMART" id="SM00220">
    <property type="entry name" value="S_TKc"/>
    <property type="match status" value="1"/>
</dbReference>
<evidence type="ECO:0000313" key="3">
    <source>
        <dbReference type="EMBL" id="KAG8222204.1"/>
    </source>
</evidence>
<proteinExistence type="predicted"/>
<evidence type="ECO:0000259" key="2">
    <source>
        <dbReference type="PROSITE" id="PS50011"/>
    </source>
</evidence>